<keyword evidence="10" id="KW-1185">Reference proteome</keyword>
<sequence>MDLATILANAQQAPSEELRRGAEEALSQAAQKDFGGFLIALSQELLNNDRQPFIRQLAGLVLKNAVFSNDPARFEIASKQWLAVADNRKNEIKNNLLSTLTAPAYEARHTAAQAIAKIALIELPCQQWENLIPHLFDNITNPNEHIKQATLQTIGYICEDIDPQIMTAHANRVLTVIVHGMRDASGMVKLAATDALCNALEFVKGNFDKKEERDHIMRVVFENCTSGDHLIRKSAFENLVKIVSLYYEYIMEYMSDIYNLTVTVIQNDQNENVVLQAIEFWTSLNEEEINLSQESEGQSKEVMAKALSMFVPTILTTLTKQEEDNTDTWNVCMAGATCLTYIANNVEDLAIDYVVPYIKQNIVSTDWRFREASCVALGAILEGPSEFQGFLRDVIPVILNQLKDPNEMVKDTASWTLGRICAHQIDSVSELLQSILSGLLDATKDQSPKVAAHACWGIHNIATAFDYGPVGQFDNMSTIFPILAQHLYVAALRPDADQESLRVNAYEALNSLISFSSADPNHILEVLTFILKDFEKTFVMEVLNTEDAENKTQIQSLLCSTLQTVASTIKEKIAPHAEKMMYLLMNVFKTQNHIIYEEAMMAIGAIIQALEADFKPFLDQFLPILLFTLRAVELGEVANISIGIVSDLTRALNKDFSNYARELIPLVIQDLTDSKISMNAKPNALTCIGDIALAISGDFTNYLPMVMPILEQATAVQLDDKDYLNSLREAIFQAYTGIIHGLKSGGAGDQFYNYVTPVLNFISLVYQEREHGNLQVFSGAIGLLGDLAQTLGDKIRPTLRVSLVKSLIEYGLQQSSCQDVAKWANESIFTQ</sequence>
<comment type="subcellular location">
    <subcellularLocation>
        <location evidence="1">Cytoplasm</location>
    </subcellularLocation>
</comment>
<evidence type="ECO:0000256" key="1">
    <source>
        <dbReference type="ARBA" id="ARBA00004496"/>
    </source>
</evidence>
<feature type="repeat" description="HEAT" evidence="7">
    <location>
        <begin position="131"/>
        <end position="169"/>
    </location>
</feature>
<dbReference type="PROSITE" id="PS50166">
    <property type="entry name" value="IMPORTIN_B_NT"/>
    <property type="match status" value="1"/>
</dbReference>
<dbReference type="GO" id="GO:0031267">
    <property type="term" value="F:small GTPase binding"/>
    <property type="evidence" value="ECO:0007669"/>
    <property type="project" value="InterPro"/>
</dbReference>
<evidence type="ECO:0000256" key="5">
    <source>
        <dbReference type="ARBA" id="ARBA00022737"/>
    </source>
</evidence>
<dbReference type="GO" id="GO:0006606">
    <property type="term" value="P:protein import into nucleus"/>
    <property type="evidence" value="ECO:0007669"/>
    <property type="project" value="InterPro"/>
</dbReference>
<dbReference type="InterPro" id="IPR058584">
    <property type="entry name" value="IMB1_TNPO1-like_TPR"/>
</dbReference>
<keyword evidence="4" id="KW-0963">Cytoplasm</keyword>
<dbReference type="InterPro" id="IPR021133">
    <property type="entry name" value="HEAT_type_2"/>
</dbReference>
<evidence type="ECO:0000256" key="6">
    <source>
        <dbReference type="ARBA" id="ARBA00022927"/>
    </source>
</evidence>
<dbReference type="Pfam" id="PF25574">
    <property type="entry name" value="TPR_IMB1"/>
    <property type="match status" value="1"/>
</dbReference>
<dbReference type="EMBL" id="ADBJ01000047">
    <property type="protein sequence ID" value="EFA76306.1"/>
    <property type="molecule type" value="Genomic_DNA"/>
</dbReference>
<dbReference type="FunFam" id="1.25.10.10:FF:000027">
    <property type="entry name" value="Importin subunit beta-1"/>
    <property type="match status" value="1"/>
</dbReference>
<keyword evidence="6" id="KW-0653">Protein transport</keyword>
<dbReference type="GO" id="GO:0005737">
    <property type="term" value="C:cytoplasm"/>
    <property type="evidence" value="ECO:0007669"/>
    <property type="project" value="UniProtKB-SubCell"/>
</dbReference>
<dbReference type="SUPFAM" id="SSF48371">
    <property type="entry name" value="ARM repeat"/>
    <property type="match status" value="1"/>
</dbReference>
<reference evidence="9 10" key="1">
    <citation type="journal article" date="2011" name="Genome Res.">
        <title>Phylogeny-wide analysis of social amoeba genomes highlights ancient origins for complex intercellular communication.</title>
        <authorList>
            <person name="Heidel A.J."/>
            <person name="Lawal H.M."/>
            <person name="Felder M."/>
            <person name="Schilde C."/>
            <person name="Helps N.R."/>
            <person name="Tunggal B."/>
            <person name="Rivero F."/>
            <person name="John U."/>
            <person name="Schleicher M."/>
            <person name="Eichinger L."/>
            <person name="Platzer M."/>
            <person name="Noegel A.A."/>
            <person name="Schaap P."/>
            <person name="Gloeckner G."/>
        </authorList>
    </citation>
    <scope>NUCLEOTIDE SEQUENCE [LARGE SCALE GENOMIC DNA]</scope>
    <source>
        <strain evidence="10">ATCC 26659 / Pp 5 / PN500</strain>
    </source>
</reference>
<keyword evidence="3" id="KW-0813">Transport</keyword>
<evidence type="ECO:0000256" key="7">
    <source>
        <dbReference type="PROSITE-ProRule" id="PRU00103"/>
    </source>
</evidence>
<accession>D3BQ86</accession>
<dbReference type="RefSeq" id="XP_020428438.1">
    <property type="nucleotide sequence ID" value="XM_020580853.1"/>
</dbReference>
<organism evidence="9 10">
    <name type="scientific">Heterostelium pallidum (strain ATCC 26659 / Pp 5 / PN500)</name>
    <name type="common">Cellular slime mold</name>
    <name type="synonym">Polysphondylium pallidum</name>
    <dbReference type="NCBI Taxonomy" id="670386"/>
    <lineage>
        <taxon>Eukaryota</taxon>
        <taxon>Amoebozoa</taxon>
        <taxon>Evosea</taxon>
        <taxon>Eumycetozoa</taxon>
        <taxon>Dictyostelia</taxon>
        <taxon>Acytosteliales</taxon>
        <taxon>Acytosteliaceae</taxon>
        <taxon>Heterostelium</taxon>
    </lineage>
</organism>
<evidence type="ECO:0000313" key="10">
    <source>
        <dbReference type="Proteomes" id="UP000001396"/>
    </source>
</evidence>
<dbReference type="InterPro" id="IPR001494">
    <property type="entry name" value="Importin-beta_N"/>
</dbReference>
<dbReference type="OMA" id="QQYQERW"/>
<evidence type="ECO:0000256" key="2">
    <source>
        <dbReference type="ARBA" id="ARBA00010907"/>
    </source>
</evidence>
<dbReference type="InterPro" id="IPR011989">
    <property type="entry name" value="ARM-like"/>
</dbReference>
<evidence type="ECO:0000256" key="3">
    <source>
        <dbReference type="ARBA" id="ARBA00022448"/>
    </source>
</evidence>
<dbReference type="Pfam" id="PF13513">
    <property type="entry name" value="HEAT_EZ"/>
    <property type="match status" value="1"/>
</dbReference>
<dbReference type="InterPro" id="IPR016024">
    <property type="entry name" value="ARM-type_fold"/>
</dbReference>
<dbReference type="GeneID" id="31365540"/>
<evidence type="ECO:0000259" key="8">
    <source>
        <dbReference type="PROSITE" id="PS50166"/>
    </source>
</evidence>
<feature type="domain" description="Importin N-terminal" evidence="8">
    <location>
        <begin position="22"/>
        <end position="102"/>
    </location>
</feature>
<gene>
    <name evidence="9" type="ORF">PPL_10069</name>
</gene>
<dbReference type="SMART" id="SM00913">
    <property type="entry name" value="IBN_N"/>
    <property type="match status" value="1"/>
</dbReference>
<dbReference type="InterPro" id="IPR040122">
    <property type="entry name" value="Importin_beta"/>
</dbReference>
<evidence type="ECO:0000256" key="4">
    <source>
        <dbReference type="ARBA" id="ARBA00022490"/>
    </source>
</evidence>
<dbReference type="InParanoid" id="D3BQ86"/>
<evidence type="ECO:0000313" key="9">
    <source>
        <dbReference type="EMBL" id="EFA76306.1"/>
    </source>
</evidence>
<dbReference type="Gene3D" id="1.25.10.10">
    <property type="entry name" value="Leucine-rich Repeat Variant"/>
    <property type="match status" value="1"/>
</dbReference>
<proteinExistence type="inferred from homology"/>
<dbReference type="AlphaFoldDB" id="D3BQ86"/>
<dbReference type="Proteomes" id="UP000001396">
    <property type="component" value="Unassembled WGS sequence"/>
</dbReference>
<dbReference type="STRING" id="670386.D3BQ86"/>
<dbReference type="PANTHER" id="PTHR10527">
    <property type="entry name" value="IMPORTIN BETA"/>
    <property type="match status" value="1"/>
</dbReference>
<name>D3BQ86_HETP5</name>
<comment type="similarity">
    <text evidence="2">Belongs to the importin beta family. Importin beta-1 subfamily.</text>
</comment>
<dbReference type="Pfam" id="PF03810">
    <property type="entry name" value="IBN_N"/>
    <property type="match status" value="1"/>
</dbReference>
<keyword evidence="5" id="KW-0677">Repeat</keyword>
<protein>
    <recommendedName>
        <fullName evidence="8">Importin N-terminal domain-containing protein</fullName>
    </recommendedName>
</protein>
<dbReference type="PROSITE" id="PS50077">
    <property type="entry name" value="HEAT_REPEAT"/>
    <property type="match status" value="1"/>
</dbReference>
<comment type="caution">
    <text evidence="9">The sequence shown here is derived from an EMBL/GenBank/DDBJ whole genome shotgun (WGS) entry which is preliminary data.</text>
</comment>